<accession>K0TI29</accession>
<evidence type="ECO:0000256" key="1">
    <source>
        <dbReference type="SAM" id="MobiDB-lite"/>
    </source>
</evidence>
<dbReference type="OrthoDB" id="421951at2759"/>
<protein>
    <submittedName>
        <fullName evidence="2">Uncharacterized protein</fullName>
    </submittedName>
</protein>
<organism evidence="2 3">
    <name type="scientific">Thalassiosira oceanica</name>
    <name type="common">Marine diatom</name>
    <dbReference type="NCBI Taxonomy" id="159749"/>
    <lineage>
        <taxon>Eukaryota</taxon>
        <taxon>Sar</taxon>
        <taxon>Stramenopiles</taxon>
        <taxon>Ochrophyta</taxon>
        <taxon>Bacillariophyta</taxon>
        <taxon>Coscinodiscophyceae</taxon>
        <taxon>Thalassiosirophycidae</taxon>
        <taxon>Thalassiosirales</taxon>
        <taxon>Thalassiosiraceae</taxon>
        <taxon>Thalassiosira</taxon>
    </lineage>
</organism>
<evidence type="ECO:0000313" key="2">
    <source>
        <dbReference type="EMBL" id="EJK73436.1"/>
    </source>
</evidence>
<dbReference type="InterPro" id="IPR048263">
    <property type="entry name" value="Arb2"/>
</dbReference>
<comment type="caution">
    <text evidence="2">The sequence shown here is derived from an EMBL/GenBank/DDBJ whole genome shotgun (WGS) entry which is preliminary data.</text>
</comment>
<dbReference type="AlphaFoldDB" id="K0TI29"/>
<dbReference type="PANTHER" id="PTHR21357">
    <property type="entry name" value="FAM172 FAMILY PROTEIN HOMOLOG CG10038"/>
    <property type="match status" value="1"/>
</dbReference>
<keyword evidence="3" id="KW-1185">Reference proteome</keyword>
<dbReference type="EMBL" id="AGNL01004499">
    <property type="protein sequence ID" value="EJK73436.1"/>
    <property type="molecule type" value="Genomic_DNA"/>
</dbReference>
<sequence>MQMTPQNKLDDPKKKKEVSLAVSADVEQLEDPSASNVARRLGLLLSHVRPSVAHRDSDAHEVGSKSVSGHGSHSHGKVNFFSGIAQAIKLGTAKTDEAETFENPTHQQSLRAAISSFFQRPNSDDCCASDINAGNPTFKPFAFLSQSKSNATNGSDSQHPRKGLQGPILYGTENYPQHIAVIEIALLICASYLDDLENSFGPGEGERCDRRARDALGQLGLEYRERTERTDRHEAVTRLYHKSTGQVITDENRKRFIADGLMYNAVSNLCQSVAQEIMAEKCQLKWITVCDGKSVDGKPREPIRALVGRQSGLNHSHDTFLCVTGKGKVRAGIWSRHHLLTTGLEPATALPLLHDARDRGMNCVLVDPNCRGDEFGMETFSKTINTFFDNRCSRDKIVPSYVDGDIYVLAHSAAGGQLVRYLLGREDSSLTSRIRSVVFTDSTHSIQWLKKHPSLSSLMQSSKTLYIKSADLVRDDWENAHHGHCVKTDQWWHHRFGTVKTLWAGTTEHSLSNWYGHPLIFKHFDETRKSNRELQGGMQQT</sequence>
<feature type="compositionally biased region" description="Basic and acidic residues" evidence="1">
    <location>
        <begin position="53"/>
        <end position="63"/>
    </location>
</feature>
<reference evidence="2 3" key="1">
    <citation type="journal article" date="2012" name="Genome Biol.">
        <title>Genome and low-iron response of an oceanic diatom adapted to chronic iron limitation.</title>
        <authorList>
            <person name="Lommer M."/>
            <person name="Specht M."/>
            <person name="Roy A.S."/>
            <person name="Kraemer L."/>
            <person name="Andreson R."/>
            <person name="Gutowska M.A."/>
            <person name="Wolf J."/>
            <person name="Bergner S.V."/>
            <person name="Schilhabel M.B."/>
            <person name="Klostermeier U.C."/>
            <person name="Beiko R.G."/>
            <person name="Rosenstiel P."/>
            <person name="Hippler M."/>
            <person name="Laroche J."/>
        </authorList>
    </citation>
    <scope>NUCLEOTIDE SEQUENCE [LARGE SCALE GENOMIC DNA]</scope>
    <source>
        <strain evidence="2 3">CCMP1005</strain>
    </source>
</reference>
<dbReference type="eggNOG" id="KOG3967">
    <property type="taxonomic scope" value="Eukaryota"/>
</dbReference>
<dbReference type="PANTHER" id="PTHR21357:SF4">
    <property type="entry name" value="FAM172 FAMILY PROTEIN HOMOLOG CG10038"/>
    <property type="match status" value="1"/>
</dbReference>
<dbReference type="GO" id="GO:0005634">
    <property type="term" value="C:nucleus"/>
    <property type="evidence" value="ECO:0007669"/>
    <property type="project" value="TreeGrafter"/>
</dbReference>
<feature type="region of interest" description="Disordered" evidence="1">
    <location>
        <begin position="52"/>
        <end position="75"/>
    </location>
</feature>
<proteinExistence type="predicted"/>
<dbReference type="GO" id="GO:0035197">
    <property type="term" value="F:siRNA binding"/>
    <property type="evidence" value="ECO:0007669"/>
    <property type="project" value="TreeGrafter"/>
</dbReference>
<dbReference type="GO" id="GO:0031048">
    <property type="term" value="P:regulatory ncRNA-mediated heterochromatin formation"/>
    <property type="evidence" value="ECO:0007669"/>
    <property type="project" value="TreeGrafter"/>
</dbReference>
<gene>
    <name evidence="2" type="ORF">THAOC_04938</name>
</gene>
<evidence type="ECO:0000313" key="3">
    <source>
        <dbReference type="Proteomes" id="UP000266841"/>
    </source>
</evidence>
<name>K0TI29_THAOC</name>
<dbReference type="Proteomes" id="UP000266841">
    <property type="component" value="Unassembled WGS sequence"/>
</dbReference>